<keyword evidence="9" id="KW-1185">Reference proteome</keyword>
<organism evidence="8 9">
    <name type="scientific">Salinispora arenicola</name>
    <dbReference type="NCBI Taxonomy" id="168697"/>
    <lineage>
        <taxon>Bacteria</taxon>
        <taxon>Bacillati</taxon>
        <taxon>Actinomycetota</taxon>
        <taxon>Actinomycetes</taxon>
        <taxon>Micromonosporales</taxon>
        <taxon>Micromonosporaceae</taxon>
        <taxon>Salinispora</taxon>
    </lineage>
</organism>
<accession>A0ABQ4JTD1</accession>
<dbReference type="EC" id="2.1.1.198" evidence="6"/>
<dbReference type="PIRSF" id="PIRSF005917">
    <property type="entry name" value="MTase_YraL"/>
    <property type="match status" value="1"/>
</dbReference>
<evidence type="ECO:0000256" key="4">
    <source>
        <dbReference type="ARBA" id="ARBA00022679"/>
    </source>
</evidence>
<sequence>MKERPLVDAKSDLGRLVLLGAPLGNPADASVRLREVLATVDLVAAEDTRRLARLTRDLEVTVSGRIVSYFEGNEERRTPELVEALRAGLGVALVTDGGMPSVSDPGYRLVRAALDAGVPVTAAPGPSAVTTALALSGLASDRFCFEGFLPRTSGPRRARLNALATEERTLVFFESPHRVVAALADLADAFGADRPAALCRELTKTYEQVLRRPLGELASFAVAEKPRGEITLVVAGASAPAAQRPDDEALRAAVAAREATGRSRRDAVTEVSVEYGLRRREVYDIVHR</sequence>
<dbReference type="CDD" id="cd11648">
    <property type="entry name" value="RsmI"/>
    <property type="match status" value="1"/>
</dbReference>
<evidence type="ECO:0000313" key="9">
    <source>
        <dbReference type="Proteomes" id="UP000677457"/>
    </source>
</evidence>
<dbReference type="Gene3D" id="3.30.950.10">
    <property type="entry name" value="Methyltransferase, Cobalt-precorrin-4 Transmethylase, Domain 2"/>
    <property type="match status" value="1"/>
</dbReference>
<comment type="caution">
    <text evidence="8">The sequence shown here is derived from an EMBL/GenBank/DDBJ whole genome shotgun (WGS) entry which is preliminary data.</text>
</comment>
<dbReference type="SUPFAM" id="SSF53790">
    <property type="entry name" value="Tetrapyrrole methylase"/>
    <property type="match status" value="1"/>
</dbReference>
<evidence type="ECO:0000256" key="1">
    <source>
        <dbReference type="ARBA" id="ARBA00022490"/>
    </source>
</evidence>
<dbReference type="GO" id="GO:0008168">
    <property type="term" value="F:methyltransferase activity"/>
    <property type="evidence" value="ECO:0007669"/>
    <property type="project" value="UniProtKB-KW"/>
</dbReference>
<dbReference type="Proteomes" id="UP000677457">
    <property type="component" value="Unassembled WGS sequence"/>
</dbReference>
<evidence type="ECO:0000256" key="6">
    <source>
        <dbReference type="HAMAP-Rule" id="MF_01877"/>
    </source>
</evidence>
<keyword evidence="1 6" id="KW-0963">Cytoplasm</keyword>
<comment type="similarity">
    <text evidence="6">Belongs to the methyltransferase superfamily. RsmI family.</text>
</comment>
<protein>
    <recommendedName>
        <fullName evidence="6">Ribosomal RNA small subunit methyltransferase I</fullName>
        <ecNumber evidence="6">2.1.1.198</ecNumber>
    </recommendedName>
    <alternativeName>
        <fullName evidence="6">16S rRNA 2'-O-ribose C1402 methyltransferase</fullName>
    </alternativeName>
    <alternativeName>
        <fullName evidence="6">rRNA (cytidine-2'-O-)-methyltransferase RsmI</fullName>
    </alternativeName>
</protein>
<name>A0ABQ4JTD1_SALAC</name>
<reference evidence="8 9" key="1">
    <citation type="submission" date="2021-03" db="EMBL/GenBank/DDBJ databases">
        <title>Whole genome shotgun sequence of Salinispora arenicola NBRC 105043.</title>
        <authorList>
            <person name="Komaki H."/>
            <person name="Tamura T."/>
        </authorList>
    </citation>
    <scope>NUCLEOTIDE SEQUENCE [LARGE SCALE GENOMIC DNA]</scope>
    <source>
        <strain evidence="8 9">NBRC 105043</strain>
    </source>
</reference>
<comment type="catalytic activity">
    <reaction evidence="6">
        <text>cytidine(1402) in 16S rRNA + S-adenosyl-L-methionine = 2'-O-methylcytidine(1402) in 16S rRNA + S-adenosyl-L-homocysteine + H(+)</text>
        <dbReference type="Rhea" id="RHEA:42924"/>
        <dbReference type="Rhea" id="RHEA-COMP:10285"/>
        <dbReference type="Rhea" id="RHEA-COMP:10286"/>
        <dbReference type="ChEBI" id="CHEBI:15378"/>
        <dbReference type="ChEBI" id="CHEBI:57856"/>
        <dbReference type="ChEBI" id="CHEBI:59789"/>
        <dbReference type="ChEBI" id="CHEBI:74495"/>
        <dbReference type="ChEBI" id="CHEBI:82748"/>
        <dbReference type="EC" id="2.1.1.198"/>
    </reaction>
</comment>
<dbReference type="InterPro" id="IPR035996">
    <property type="entry name" value="4pyrrol_Methylase_sf"/>
</dbReference>
<dbReference type="Gene3D" id="3.40.1010.10">
    <property type="entry name" value="Cobalt-precorrin-4 Transmethylase, Domain 1"/>
    <property type="match status" value="1"/>
</dbReference>
<evidence type="ECO:0000256" key="5">
    <source>
        <dbReference type="ARBA" id="ARBA00022691"/>
    </source>
</evidence>
<dbReference type="PANTHER" id="PTHR46111">
    <property type="entry name" value="RIBOSOMAL RNA SMALL SUBUNIT METHYLTRANSFERASE I"/>
    <property type="match status" value="1"/>
</dbReference>
<feature type="domain" description="Tetrapyrrole methylase" evidence="7">
    <location>
        <begin position="15"/>
        <end position="218"/>
    </location>
</feature>
<dbReference type="EMBL" id="BOQM01000011">
    <property type="protein sequence ID" value="GIM85085.1"/>
    <property type="molecule type" value="Genomic_DNA"/>
</dbReference>
<gene>
    <name evidence="6 8" type="primary">rsmI</name>
    <name evidence="8" type="ORF">Sar04_20690</name>
</gene>
<evidence type="ECO:0000256" key="2">
    <source>
        <dbReference type="ARBA" id="ARBA00022552"/>
    </source>
</evidence>
<comment type="function">
    <text evidence="6">Catalyzes the 2'-O-methylation of the ribose of cytidine 1402 (C1402) in 16S rRNA.</text>
</comment>
<keyword evidence="5 6" id="KW-0949">S-adenosyl-L-methionine</keyword>
<evidence type="ECO:0000313" key="8">
    <source>
        <dbReference type="EMBL" id="GIM85085.1"/>
    </source>
</evidence>
<dbReference type="Pfam" id="PF00590">
    <property type="entry name" value="TP_methylase"/>
    <property type="match status" value="1"/>
</dbReference>
<comment type="subcellular location">
    <subcellularLocation>
        <location evidence="6">Cytoplasm</location>
    </subcellularLocation>
</comment>
<dbReference type="InterPro" id="IPR000878">
    <property type="entry name" value="4pyrrol_Mease"/>
</dbReference>
<dbReference type="HAMAP" id="MF_01877">
    <property type="entry name" value="16SrRNA_methyltr_I"/>
    <property type="match status" value="1"/>
</dbReference>
<evidence type="ECO:0000259" key="7">
    <source>
        <dbReference type="Pfam" id="PF00590"/>
    </source>
</evidence>
<keyword evidence="2 6" id="KW-0698">rRNA processing</keyword>
<dbReference type="InterPro" id="IPR014777">
    <property type="entry name" value="4pyrrole_Mease_sub1"/>
</dbReference>
<proteinExistence type="inferred from homology"/>
<dbReference type="InterPro" id="IPR008189">
    <property type="entry name" value="rRNA_ssu_MeTfrase_I"/>
</dbReference>
<dbReference type="NCBIfam" id="TIGR00096">
    <property type="entry name" value="16S rRNA (cytidine(1402)-2'-O)-methyltransferase"/>
    <property type="match status" value="1"/>
</dbReference>
<keyword evidence="4 6" id="KW-0808">Transferase</keyword>
<evidence type="ECO:0000256" key="3">
    <source>
        <dbReference type="ARBA" id="ARBA00022603"/>
    </source>
</evidence>
<dbReference type="PANTHER" id="PTHR46111:SF1">
    <property type="entry name" value="RIBOSOMAL RNA SMALL SUBUNIT METHYLTRANSFERASE I"/>
    <property type="match status" value="1"/>
</dbReference>
<keyword evidence="3 6" id="KW-0489">Methyltransferase</keyword>
<dbReference type="GO" id="GO:0032259">
    <property type="term" value="P:methylation"/>
    <property type="evidence" value="ECO:0007669"/>
    <property type="project" value="UniProtKB-KW"/>
</dbReference>
<dbReference type="InterPro" id="IPR014776">
    <property type="entry name" value="4pyrrole_Mease_sub2"/>
</dbReference>